<evidence type="ECO:0000259" key="2">
    <source>
        <dbReference type="PROSITE" id="PS51168"/>
    </source>
</evidence>
<dbReference type="Proteomes" id="UP000234433">
    <property type="component" value="Unassembled WGS sequence"/>
</dbReference>
<gene>
    <name evidence="3" type="ORF">BANT918_00442</name>
</gene>
<dbReference type="InterPro" id="IPR002701">
    <property type="entry name" value="CM_II_prokaryot"/>
</dbReference>
<feature type="domain" description="Chorismate mutase" evidence="2">
    <location>
        <begin position="17"/>
        <end position="107"/>
    </location>
</feature>
<dbReference type="Pfam" id="PF01817">
    <property type="entry name" value="CM_2"/>
    <property type="match status" value="1"/>
</dbReference>
<dbReference type="GO" id="GO:0046417">
    <property type="term" value="P:chorismate metabolic process"/>
    <property type="evidence" value="ECO:0007669"/>
    <property type="project" value="InterPro"/>
</dbReference>
<dbReference type="EMBL" id="FXZD01000001">
    <property type="protein sequence ID" value="SMX66070.1"/>
    <property type="molecule type" value="Genomic_DNA"/>
</dbReference>
<accession>A0A2H1HT87</accession>
<evidence type="ECO:0000313" key="4">
    <source>
        <dbReference type="Proteomes" id="UP000234433"/>
    </source>
</evidence>
<evidence type="ECO:0000313" key="3">
    <source>
        <dbReference type="EMBL" id="SMX66070.1"/>
    </source>
</evidence>
<dbReference type="AlphaFoldDB" id="A0A2H1HT87"/>
<name>A0A2H1HT87_9MICO</name>
<evidence type="ECO:0000256" key="1">
    <source>
        <dbReference type="ARBA" id="ARBA00023235"/>
    </source>
</evidence>
<dbReference type="InterPro" id="IPR036979">
    <property type="entry name" value="CM_dom_sf"/>
</dbReference>
<dbReference type="SUPFAM" id="SSF48600">
    <property type="entry name" value="Chorismate mutase II"/>
    <property type="match status" value="1"/>
</dbReference>
<keyword evidence="1" id="KW-0413">Isomerase</keyword>
<reference evidence="3 4" key="1">
    <citation type="submission" date="2017-03" db="EMBL/GenBank/DDBJ databases">
        <authorList>
            <person name="Afonso C.L."/>
            <person name="Miller P.J."/>
            <person name="Scott M.A."/>
            <person name="Spackman E."/>
            <person name="Goraichik I."/>
            <person name="Dimitrov K.M."/>
            <person name="Suarez D.L."/>
            <person name="Swayne D.E."/>
        </authorList>
    </citation>
    <scope>NUCLEOTIDE SEQUENCE [LARGE SCALE GENOMIC DNA]</scope>
    <source>
        <strain evidence="3 4">CNRZ 918</strain>
    </source>
</reference>
<keyword evidence="3" id="KW-0670">Pyruvate</keyword>
<dbReference type="EC" id="4.2.99.21" evidence="3"/>
<dbReference type="SMART" id="SM00830">
    <property type="entry name" value="CM_2"/>
    <property type="match status" value="1"/>
</dbReference>
<keyword evidence="3" id="KW-0456">Lyase</keyword>
<dbReference type="PANTHER" id="PTHR38041">
    <property type="entry name" value="CHORISMATE MUTASE"/>
    <property type="match status" value="1"/>
</dbReference>
<dbReference type="InterPro" id="IPR051331">
    <property type="entry name" value="Chorismate_mutase-related"/>
</dbReference>
<protein>
    <submittedName>
        <fullName evidence="3">Isochorismate pyruvate lyase</fullName>
        <ecNumber evidence="3">4.2.99.21</ecNumber>
    </submittedName>
</protein>
<proteinExistence type="predicted"/>
<dbReference type="PROSITE" id="PS51168">
    <property type="entry name" value="CHORISMATE_MUT_2"/>
    <property type="match status" value="1"/>
</dbReference>
<dbReference type="GO" id="GO:0043904">
    <property type="term" value="F:isochorismate pyruvate lyase activity"/>
    <property type="evidence" value="ECO:0007669"/>
    <property type="project" value="UniProtKB-EC"/>
</dbReference>
<dbReference type="PANTHER" id="PTHR38041:SF1">
    <property type="entry name" value="CHORISMATE MUTASE"/>
    <property type="match status" value="1"/>
</dbReference>
<organism evidence="3 4">
    <name type="scientific">Brevibacterium antiquum CNRZ 918</name>
    <dbReference type="NCBI Taxonomy" id="1255637"/>
    <lineage>
        <taxon>Bacteria</taxon>
        <taxon>Bacillati</taxon>
        <taxon>Actinomycetota</taxon>
        <taxon>Actinomycetes</taxon>
        <taxon>Micrococcales</taxon>
        <taxon>Brevibacteriaceae</taxon>
        <taxon>Brevibacterium</taxon>
    </lineage>
</organism>
<dbReference type="InterPro" id="IPR036263">
    <property type="entry name" value="Chorismate_II_sf"/>
</dbReference>
<sequence length="110" mass="12484">MTELSPPRYNSSMSETRAVDPDLQQVRAKIDSLDRQIIQLIAERQKWVVRASSLKKDESAVRAPDRVEQVITKARTLASDAQASPDVVEATYRAMIDAFISLELDHHRNH</sequence>
<dbReference type="GO" id="GO:0004106">
    <property type="term" value="F:chorismate mutase activity"/>
    <property type="evidence" value="ECO:0007669"/>
    <property type="project" value="InterPro"/>
</dbReference>
<dbReference type="Gene3D" id="1.20.59.10">
    <property type="entry name" value="Chorismate mutase"/>
    <property type="match status" value="1"/>
</dbReference>
<dbReference type="GO" id="GO:0009697">
    <property type="term" value="P:salicylic acid biosynthetic process"/>
    <property type="evidence" value="ECO:0007669"/>
    <property type="project" value="TreeGrafter"/>
</dbReference>